<evidence type="ECO:0008006" key="9">
    <source>
        <dbReference type="Google" id="ProtNLM"/>
    </source>
</evidence>
<feature type="transmembrane region" description="Helical" evidence="6">
    <location>
        <begin position="127"/>
        <end position="149"/>
    </location>
</feature>
<dbReference type="EMBL" id="AGXW01000002">
    <property type="protein sequence ID" value="EKJ92597.1"/>
    <property type="molecule type" value="Genomic_DNA"/>
</dbReference>
<feature type="transmembrane region" description="Helical" evidence="6">
    <location>
        <begin position="382"/>
        <end position="399"/>
    </location>
</feature>
<evidence type="ECO:0000313" key="8">
    <source>
        <dbReference type="Proteomes" id="UP000007995"/>
    </source>
</evidence>
<evidence type="ECO:0000256" key="3">
    <source>
        <dbReference type="ARBA" id="ARBA00022692"/>
    </source>
</evidence>
<dbReference type="PANTHER" id="PTHR30250:SF26">
    <property type="entry name" value="PSMA PROTEIN"/>
    <property type="match status" value="1"/>
</dbReference>
<protein>
    <recommendedName>
        <fullName evidence="9">Polysaccharide biosynthesis protein C-terminal domain-containing protein</fullName>
    </recommendedName>
</protein>
<feature type="transmembrane region" description="Helical" evidence="6">
    <location>
        <begin position="90"/>
        <end position="115"/>
    </location>
</feature>
<organism evidence="7 8">
    <name type="scientific">Bacteroides finegoldii CL09T03C10</name>
    <dbReference type="NCBI Taxonomy" id="997888"/>
    <lineage>
        <taxon>Bacteria</taxon>
        <taxon>Pseudomonadati</taxon>
        <taxon>Bacteroidota</taxon>
        <taxon>Bacteroidia</taxon>
        <taxon>Bacteroidales</taxon>
        <taxon>Bacteroidaceae</taxon>
        <taxon>Bacteroides</taxon>
    </lineage>
</organism>
<feature type="transmembrane region" description="Helical" evidence="6">
    <location>
        <begin position="349"/>
        <end position="370"/>
    </location>
</feature>
<dbReference type="HOGENOM" id="CLU_040798_1_0_10"/>
<dbReference type="Proteomes" id="UP000007995">
    <property type="component" value="Unassembled WGS sequence"/>
</dbReference>
<evidence type="ECO:0000256" key="6">
    <source>
        <dbReference type="SAM" id="Phobius"/>
    </source>
</evidence>
<feature type="transmembrane region" description="Helical" evidence="6">
    <location>
        <begin position="468"/>
        <end position="491"/>
    </location>
</feature>
<dbReference type="PANTHER" id="PTHR30250">
    <property type="entry name" value="PST FAMILY PREDICTED COLANIC ACID TRANSPORTER"/>
    <property type="match status" value="1"/>
</dbReference>
<dbReference type="RefSeq" id="WP_007761151.1">
    <property type="nucleotide sequence ID" value="NZ_AKBZ01000008.1"/>
</dbReference>
<comment type="subcellular location">
    <subcellularLocation>
        <location evidence="1">Cell membrane</location>
        <topology evidence="1">Multi-pass membrane protein</topology>
    </subcellularLocation>
</comment>
<proteinExistence type="predicted"/>
<feature type="transmembrane region" description="Helical" evidence="6">
    <location>
        <begin position="405"/>
        <end position="427"/>
    </location>
</feature>
<feature type="transmembrane region" description="Helical" evidence="6">
    <location>
        <begin position="308"/>
        <end position="329"/>
    </location>
</feature>
<evidence type="ECO:0000256" key="2">
    <source>
        <dbReference type="ARBA" id="ARBA00022475"/>
    </source>
</evidence>
<feature type="transmembrane region" description="Helical" evidence="6">
    <location>
        <begin position="189"/>
        <end position="209"/>
    </location>
</feature>
<accession>K5BVE8</accession>
<feature type="transmembrane region" description="Helical" evidence="6">
    <location>
        <begin position="16"/>
        <end position="33"/>
    </location>
</feature>
<feature type="transmembrane region" description="Helical" evidence="6">
    <location>
        <begin position="439"/>
        <end position="462"/>
    </location>
</feature>
<feature type="transmembrane region" description="Helical" evidence="6">
    <location>
        <begin position="161"/>
        <end position="183"/>
    </location>
</feature>
<reference evidence="7 8" key="1">
    <citation type="submission" date="2012-02" db="EMBL/GenBank/DDBJ databases">
        <title>The Genome Sequence of Bacteroides finegoldii CL09T03C10.</title>
        <authorList>
            <consortium name="The Broad Institute Genome Sequencing Platform"/>
            <person name="Earl A."/>
            <person name="Ward D."/>
            <person name="Feldgarden M."/>
            <person name="Gevers D."/>
            <person name="Zitomersky N.L."/>
            <person name="Coyne M.J."/>
            <person name="Comstock L.E."/>
            <person name="Young S.K."/>
            <person name="Zeng Q."/>
            <person name="Gargeya S."/>
            <person name="Fitzgerald M."/>
            <person name="Haas B."/>
            <person name="Abouelleil A."/>
            <person name="Alvarado L."/>
            <person name="Arachchi H.M."/>
            <person name="Berlin A."/>
            <person name="Chapman S.B."/>
            <person name="Gearin G."/>
            <person name="Goldberg J."/>
            <person name="Griggs A."/>
            <person name="Gujja S."/>
            <person name="Hansen M."/>
            <person name="Heiman D."/>
            <person name="Howarth C."/>
            <person name="Larimer J."/>
            <person name="Lui A."/>
            <person name="MacDonald P.J.P."/>
            <person name="McCowen C."/>
            <person name="Montmayeur A."/>
            <person name="Murphy C."/>
            <person name="Neiman D."/>
            <person name="Pearson M."/>
            <person name="Priest M."/>
            <person name="Roberts A."/>
            <person name="Saif S."/>
            <person name="Shea T."/>
            <person name="Sisk P."/>
            <person name="Stolte C."/>
            <person name="Sykes S."/>
            <person name="Wortman J."/>
            <person name="Nusbaum C."/>
            <person name="Birren B."/>
        </authorList>
    </citation>
    <scope>NUCLEOTIDE SEQUENCE [LARGE SCALE GENOMIC DNA]</scope>
    <source>
        <strain evidence="7 8">CL09T03C10</strain>
    </source>
</reference>
<dbReference type="OrthoDB" id="5365632at2"/>
<keyword evidence="5 6" id="KW-0472">Membrane</keyword>
<dbReference type="AlphaFoldDB" id="K5BVE8"/>
<evidence type="ECO:0000256" key="1">
    <source>
        <dbReference type="ARBA" id="ARBA00004651"/>
    </source>
</evidence>
<dbReference type="GO" id="GO:0005886">
    <property type="term" value="C:plasma membrane"/>
    <property type="evidence" value="ECO:0007669"/>
    <property type="project" value="UniProtKB-SubCell"/>
</dbReference>
<evidence type="ECO:0000256" key="5">
    <source>
        <dbReference type="ARBA" id="ARBA00023136"/>
    </source>
</evidence>
<keyword evidence="2" id="KW-1003">Cell membrane</keyword>
<sequence length="509" mass="58033">MSDSLLNNKRIVKNTVFLYARMLLILATNLYITRAVLKSLGVVDYGIYNVVAGFVSMFAFLNNSMSIAIQRFFNYERGKNSNDTLNDVYNSAWMIQIIISIITFCLLESLGIWYVNHVMMIPSGRMFATNCVFQFSILSLIIVILQVPYSAVIMANERMNYYAFVGLIDVLLRLSLVIVLPYISFDKLLFYGTLTLGVSIIDIIFYAVYVRKRFCLLHFDLHVGRKLFKPMMSFSMWNLFDMFAYTMKNQGLNVLLNAFFGPVVNAARGIASQIMSAIQSFSSNIIIAFRPQMVESYALGDINRTTSLMYGMSKMSFGFLFLLSLPIMLETDYVLSIWLGESVPVYTSIFTRLVLADLLVCCLNSPLSQVVQAVGDMKKYQLYRSIVVSSVLPFSWLALRFGTSPIFVFVLSLFISIINQPVSLYLLHKIYPYRYKDYLKRVILPCFLFILLSPLLPILFSYYIGHGFIRFLIVSMASVLSTLLFAALLLLSSNERKIAYSFIKNKIGC</sequence>
<feature type="transmembrane region" description="Helical" evidence="6">
    <location>
        <begin position="45"/>
        <end position="69"/>
    </location>
</feature>
<dbReference type="InterPro" id="IPR050833">
    <property type="entry name" value="Poly_Biosynth_Transport"/>
</dbReference>
<gene>
    <name evidence="7" type="ORF">HMPREF1057_01432</name>
</gene>
<evidence type="ECO:0000256" key="4">
    <source>
        <dbReference type="ARBA" id="ARBA00022989"/>
    </source>
</evidence>
<comment type="caution">
    <text evidence="7">The sequence shown here is derived from an EMBL/GenBank/DDBJ whole genome shotgun (WGS) entry which is preliminary data.</text>
</comment>
<keyword evidence="4 6" id="KW-1133">Transmembrane helix</keyword>
<keyword evidence="3 6" id="KW-0812">Transmembrane</keyword>
<evidence type="ECO:0000313" key="7">
    <source>
        <dbReference type="EMBL" id="EKJ92597.1"/>
    </source>
</evidence>
<name>K5BVE8_9BACE</name>